<keyword evidence="2" id="KW-1185">Reference proteome</keyword>
<dbReference type="AlphaFoldDB" id="A0A517RM47"/>
<name>A0A517RM47_9PLAN</name>
<protein>
    <submittedName>
        <fullName evidence="1">Uncharacterized protein</fullName>
    </submittedName>
</protein>
<accession>A0A517RM47</accession>
<gene>
    <name evidence="1" type="ORF">Pan241w_50740</name>
</gene>
<evidence type="ECO:0000313" key="1">
    <source>
        <dbReference type="EMBL" id="QDT44957.1"/>
    </source>
</evidence>
<dbReference type="KEGG" id="gaz:Pan241w_50740"/>
<organism evidence="1 2">
    <name type="scientific">Gimesia alba</name>
    <dbReference type="NCBI Taxonomy" id="2527973"/>
    <lineage>
        <taxon>Bacteria</taxon>
        <taxon>Pseudomonadati</taxon>
        <taxon>Planctomycetota</taxon>
        <taxon>Planctomycetia</taxon>
        <taxon>Planctomycetales</taxon>
        <taxon>Planctomycetaceae</taxon>
        <taxon>Gimesia</taxon>
    </lineage>
</organism>
<proteinExistence type="predicted"/>
<evidence type="ECO:0000313" key="2">
    <source>
        <dbReference type="Proteomes" id="UP000317171"/>
    </source>
</evidence>
<reference evidence="1 2" key="1">
    <citation type="submission" date="2019-02" db="EMBL/GenBank/DDBJ databases">
        <title>Deep-cultivation of Planctomycetes and their phenomic and genomic characterization uncovers novel biology.</title>
        <authorList>
            <person name="Wiegand S."/>
            <person name="Jogler M."/>
            <person name="Boedeker C."/>
            <person name="Pinto D."/>
            <person name="Vollmers J."/>
            <person name="Rivas-Marin E."/>
            <person name="Kohn T."/>
            <person name="Peeters S.H."/>
            <person name="Heuer A."/>
            <person name="Rast P."/>
            <person name="Oberbeckmann S."/>
            <person name="Bunk B."/>
            <person name="Jeske O."/>
            <person name="Meyerdierks A."/>
            <person name="Storesund J.E."/>
            <person name="Kallscheuer N."/>
            <person name="Luecker S."/>
            <person name="Lage O.M."/>
            <person name="Pohl T."/>
            <person name="Merkel B.J."/>
            <person name="Hornburger P."/>
            <person name="Mueller R.-W."/>
            <person name="Bruemmer F."/>
            <person name="Labrenz M."/>
            <person name="Spormann A.M."/>
            <person name="Op den Camp H."/>
            <person name="Overmann J."/>
            <person name="Amann R."/>
            <person name="Jetten M.S.M."/>
            <person name="Mascher T."/>
            <person name="Medema M.H."/>
            <person name="Devos D.P."/>
            <person name="Kaster A.-K."/>
            <person name="Ovreas L."/>
            <person name="Rohde M."/>
            <person name="Galperin M.Y."/>
            <person name="Jogler C."/>
        </authorList>
    </citation>
    <scope>NUCLEOTIDE SEQUENCE [LARGE SCALE GENOMIC DNA]</scope>
    <source>
        <strain evidence="1 2">Pan241w</strain>
    </source>
</reference>
<dbReference type="RefSeq" id="WP_145220806.1">
    <property type="nucleotide sequence ID" value="NZ_CP036269.1"/>
</dbReference>
<dbReference type="EMBL" id="CP036269">
    <property type="protein sequence ID" value="QDT44957.1"/>
    <property type="molecule type" value="Genomic_DNA"/>
</dbReference>
<dbReference type="Proteomes" id="UP000317171">
    <property type="component" value="Chromosome"/>
</dbReference>
<sequence>MDDHAPTICGPAVSGADPRLGEIQLLNRALQQATSELNGTKNLFEQVDVGLENAELGIVLVEVDGVIDGTLEPLQSLKELRASQAFAVGTRIAFERFDDESQDSRDPFQ</sequence>
<dbReference type="OrthoDB" id="7015332at2"/>